<feature type="region of interest" description="Disordered" evidence="1">
    <location>
        <begin position="632"/>
        <end position="676"/>
    </location>
</feature>
<gene>
    <name evidence="2" type="ORF">IL334_007866</name>
</gene>
<reference evidence="2 3" key="1">
    <citation type="submission" date="2024-01" db="EMBL/GenBank/DDBJ databases">
        <title>Comparative genomics of Cryptococcus and Kwoniella reveals pathogenesis evolution and contrasting modes of karyotype evolution via chromosome fusion or intercentromeric recombination.</title>
        <authorList>
            <person name="Coelho M.A."/>
            <person name="David-Palma M."/>
            <person name="Shea T."/>
            <person name="Bowers K."/>
            <person name="McGinley-Smith S."/>
            <person name="Mohammad A.W."/>
            <person name="Gnirke A."/>
            <person name="Yurkov A.M."/>
            <person name="Nowrousian M."/>
            <person name="Sun S."/>
            <person name="Cuomo C.A."/>
            <person name="Heitman J."/>
        </authorList>
    </citation>
    <scope>NUCLEOTIDE SEQUENCE [LARGE SCALE GENOMIC DNA]</scope>
    <source>
        <strain evidence="2">CBS 11374</strain>
    </source>
</reference>
<feature type="compositionally biased region" description="Basic residues" evidence="1">
    <location>
        <begin position="561"/>
        <end position="570"/>
    </location>
</feature>
<protein>
    <submittedName>
        <fullName evidence="2">Uncharacterized protein</fullName>
    </submittedName>
</protein>
<evidence type="ECO:0000313" key="2">
    <source>
        <dbReference type="EMBL" id="WRT70867.1"/>
    </source>
</evidence>
<accession>A0ABZ1D9V4</accession>
<feature type="compositionally biased region" description="Polar residues" evidence="1">
    <location>
        <begin position="400"/>
        <end position="414"/>
    </location>
</feature>
<sequence length="676" mass="73978">MHPYTPPDIFSNSRSGVPPSYPHSYRPLPRNAVPSPSPRARHESIPEESQPRFPPPSSSPLGYSPYHPRDDLFSISQHSTLPTPPSSGAYRLPSPPIVNRATRVDHYHPEDGPSPSRASTGRASTSTPRTAQDIYEEGRQKKVTGVDKILAKLTEMSGHITTLSHDISALKNDNIILKNDNINFRNDNRQLRDKLHELSLGQKAIATRNEITEEIGNQLSTPMNDNLQVYLDKLETLPETIALSLKSKLEDTQVFKNSKDAEASSSLLNQVLSKFNEIDKFIYLLQPFKDLPQAIIDVVVFKDALQALTAKVEDSSQQSALAHQHTFTSSHPVSHPASISIVPSISSEAMERLEPAIQALHAAKTTFEDQGSNNNEMITLLHTLNNGQNEVKSFLRNLSSSKSTSGSAIRQRASSTEHFEPTQQNSLNDLAIAAATQARMEETQAAQASTFMNSTSTLDPFAAAAVESWSIGSRGSFGMSSLKKPRLSSTDPSDRPITRSMSGRTNAPDRWSPSFHATKTTCIKNRNSPTTSSRTLAGQSKEEPIEISSGSGDSSQNVGRQVRRRGRPKKQVSAISTQESSILNSEIESLPVSLKNGLFLDLHPQTVSQNVPSTLTAQNPLMNDQQAGIRELPEPLETHPNKGASSSIASAPVETNLPTKRSNGKRKMEVFDDSLD</sequence>
<feature type="compositionally biased region" description="Low complexity" evidence="1">
    <location>
        <begin position="113"/>
        <end position="131"/>
    </location>
</feature>
<feature type="compositionally biased region" description="Basic and acidic residues" evidence="1">
    <location>
        <begin position="102"/>
        <end position="111"/>
    </location>
</feature>
<dbReference type="RefSeq" id="XP_062795606.1">
    <property type="nucleotide sequence ID" value="XM_062939555.1"/>
</dbReference>
<evidence type="ECO:0000256" key="1">
    <source>
        <dbReference type="SAM" id="MobiDB-lite"/>
    </source>
</evidence>
<dbReference type="EMBL" id="CP141891">
    <property type="protein sequence ID" value="WRT70867.1"/>
    <property type="molecule type" value="Genomic_DNA"/>
</dbReference>
<proteinExistence type="predicted"/>
<keyword evidence="3" id="KW-1185">Reference proteome</keyword>
<organism evidence="2 3">
    <name type="scientific">Kwoniella shivajii</name>
    <dbReference type="NCBI Taxonomy" id="564305"/>
    <lineage>
        <taxon>Eukaryota</taxon>
        <taxon>Fungi</taxon>
        <taxon>Dikarya</taxon>
        <taxon>Basidiomycota</taxon>
        <taxon>Agaricomycotina</taxon>
        <taxon>Tremellomycetes</taxon>
        <taxon>Tremellales</taxon>
        <taxon>Cryptococcaceae</taxon>
        <taxon>Kwoniella</taxon>
    </lineage>
</organism>
<feature type="region of interest" description="Disordered" evidence="1">
    <location>
        <begin position="1"/>
        <end position="131"/>
    </location>
</feature>
<dbReference type="GeneID" id="87959996"/>
<feature type="region of interest" description="Disordered" evidence="1">
    <location>
        <begin position="474"/>
        <end position="579"/>
    </location>
</feature>
<name>A0ABZ1D9V4_9TREE</name>
<dbReference type="Proteomes" id="UP001329825">
    <property type="component" value="Chromosome 11"/>
</dbReference>
<feature type="compositionally biased region" description="Polar residues" evidence="1">
    <location>
        <begin position="515"/>
        <end position="538"/>
    </location>
</feature>
<feature type="region of interest" description="Disordered" evidence="1">
    <location>
        <begin position="400"/>
        <end position="426"/>
    </location>
</feature>
<evidence type="ECO:0000313" key="3">
    <source>
        <dbReference type="Proteomes" id="UP001329825"/>
    </source>
</evidence>